<feature type="domain" description="Zinc finger DksA/TraR C4-type" evidence="5">
    <location>
        <begin position="87"/>
        <end position="115"/>
    </location>
</feature>
<organism evidence="6 7">
    <name type="scientific">Aciduricibacillus chroicocephali</name>
    <dbReference type="NCBI Taxonomy" id="3054939"/>
    <lineage>
        <taxon>Bacteria</taxon>
        <taxon>Bacillati</taxon>
        <taxon>Bacillota</taxon>
        <taxon>Bacilli</taxon>
        <taxon>Bacillales</taxon>
        <taxon>Bacillaceae</taxon>
        <taxon>Aciduricibacillus</taxon>
    </lineage>
</organism>
<dbReference type="SUPFAM" id="SSF109635">
    <property type="entry name" value="DnaK suppressor protein DksA, alpha-hairpin domain"/>
    <property type="match status" value="1"/>
</dbReference>
<keyword evidence="3" id="KW-0862">Zinc</keyword>
<dbReference type="Proteomes" id="UP001180087">
    <property type="component" value="Chromosome"/>
</dbReference>
<dbReference type="NCBIfam" id="TIGR02890">
    <property type="entry name" value="bacill_yteA"/>
    <property type="match status" value="1"/>
</dbReference>
<dbReference type="SUPFAM" id="SSF57716">
    <property type="entry name" value="Glucocorticoid receptor-like (DNA-binding domain)"/>
    <property type="match status" value="1"/>
</dbReference>
<dbReference type="InterPro" id="IPR000962">
    <property type="entry name" value="Znf_DskA_TraR"/>
</dbReference>
<dbReference type="InterPro" id="IPR037187">
    <property type="entry name" value="DnaK_N"/>
</dbReference>
<evidence type="ECO:0000256" key="3">
    <source>
        <dbReference type="ARBA" id="ARBA00022833"/>
    </source>
</evidence>
<dbReference type="PROSITE" id="PS51128">
    <property type="entry name" value="ZF_DKSA_2"/>
    <property type="match status" value="1"/>
</dbReference>
<evidence type="ECO:0000259" key="5">
    <source>
        <dbReference type="Pfam" id="PF01258"/>
    </source>
</evidence>
<dbReference type="Gene3D" id="1.20.120.910">
    <property type="entry name" value="DksA, coiled-coil domain"/>
    <property type="match status" value="1"/>
</dbReference>
<evidence type="ECO:0000256" key="1">
    <source>
        <dbReference type="ARBA" id="ARBA00022723"/>
    </source>
</evidence>
<protein>
    <submittedName>
        <fullName evidence="6">TraR/DksA C4-type zinc finger protein</fullName>
    </submittedName>
</protein>
<gene>
    <name evidence="6" type="ORF">QR721_02510</name>
</gene>
<evidence type="ECO:0000313" key="7">
    <source>
        <dbReference type="Proteomes" id="UP001180087"/>
    </source>
</evidence>
<name>A0ABY9KW87_9BACI</name>
<dbReference type="Pfam" id="PF01258">
    <property type="entry name" value="zf-dskA_traR"/>
    <property type="match status" value="1"/>
</dbReference>
<dbReference type="EMBL" id="CP129113">
    <property type="protein sequence ID" value="WLV25134.1"/>
    <property type="molecule type" value="Genomic_DNA"/>
</dbReference>
<feature type="zinc finger region" description="dksA C4-type" evidence="4">
    <location>
        <begin position="92"/>
        <end position="116"/>
    </location>
</feature>
<dbReference type="InterPro" id="IPR014240">
    <property type="entry name" value="YteA"/>
</dbReference>
<sequence length="229" mass="25943">MISDSQRESLKQELQQRQNLLIEQVQDHYGQTLELVKESMSELSNYDNHPADMGTELFERQKDIALNEHTEKELEDINSALHSLEAGTYGLCSACGRDIPFERLEAVPTTDRCIEHADHQPVYENRRPLEEGIYSPNINPDELTEETQVGYDAEDTWQDVARYGTSESPSDFYEPKADYDEMYPNSDEFVGEAEAIEGIAAADITGNYDGIANNFTGYADLVDIEKETD</sequence>
<keyword evidence="1" id="KW-0479">Metal-binding</keyword>
<reference evidence="6" key="1">
    <citation type="submission" date="2023-06" db="EMBL/GenBank/DDBJ databases">
        <title>A Treasure from Seagulls: Isolation and Description of Aciduricobacillus qingdaonensis gen. nov., sp. nov., a Rare Obligately Uric Acid-utilizing Member in the Family Bacillaceae.</title>
        <authorList>
            <person name="Liu W."/>
            <person name="Wang B."/>
        </authorList>
    </citation>
    <scope>NUCLEOTIDE SEQUENCE</scope>
    <source>
        <strain evidence="6">44XB</strain>
    </source>
</reference>
<proteinExistence type="predicted"/>
<evidence type="ECO:0000256" key="2">
    <source>
        <dbReference type="ARBA" id="ARBA00022771"/>
    </source>
</evidence>
<accession>A0ABY9KW87</accession>
<keyword evidence="2" id="KW-0863">Zinc-finger</keyword>
<evidence type="ECO:0000256" key="4">
    <source>
        <dbReference type="PROSITE-ProRule" id="PRU00510"/>
    </source>
</evidence>
<keyword evidence="7" id="KW-1185">Reference proteome</keyword>
<evidence type="ECO:0000313" key="6">
    <source>
        <dbReference type="EMBL" id="WLV25134.1"/>
    </source>
</evidence>
<dbReference type="PANTHER" id="PTHR33823:SF4">
    <property type="entry name" value="GENERAL STRESS PROTEIN 16O"/>
    <property type="match status" value="1"/>
</dbReference>
<dbReference type="PANTHER" id="PTHR33823">
    <property type="entry name" value="RNA POLYMERASE-BINDING TRANSCRIPTION FACTOR DKSA-RELATED"/>
    <property type="match status" value="1"/>
</dbReference>
<dbReference type="RefSeq" id="WP_348028873.1">
    <property type="nucleotide sequence ID" value="NZ_CP129113.1"/>
</dbReference>